<evidence type="ECO:0000313" key="3">
    <source>
        <dbReference type="Proteomes" id="UP000034751"/>
    </source>
</evidence>
<feature type="transmembrane region" description="Helical" evidence="1">
    <location>
        <begin position="7"/>
        <end position="25"/>
    </location>
</feature>
<organism evidence="2 3">
    <name type="scientific">Candidatus Nomurabacteria bacterium GW2011_GWB1_43_7</name>
    <dbReference type="NCBI Taxonomy" id="1618747"/>
    <lineage>
        <taxon>Bacteria</taxon>
        <taxon>Candidatus Nomuraibacteriota</taxon>
    </lineage>
</organism>
<keyword evidence="1" id="KW-0472">Membrane</keyword>
<name>A0A0G1I5Q3_9BACT</name>
<feature type="non-terminal residue" evidence="2">
    <location>
        <position position="54"/>
    </location>
</feature>
<evidence type="ECO:0000256" key="1">
    <source>
        <dbReference type="SAM" id="Phobius"/>
    </source>
</evidence>
<reference evidence="2 3" key="1">
    <citation type="journal article" date="2015" name="Nature">
        <title>rRNA introns, odd ribosomes, and small enigmatic genomes across a large radiation of phyla.</title>
        <authorList>
            <person name="Brown C.T."/>
            <person name="Hug L.A."/>
            <person name="Thomas B.C."/>
            <person name="Sharon I."/>
            <person name="Castelle C.J."/>
            <person name="Singh A."/>
            <person name="Wilkins M.J."/>
            <person name="Williams K.H."/>
            <person name="Banfield J.F."/>
        </authorList>
    </citation>
    <scope>NUCLEOTIDE SEQUENCE [LARGE SCALE GENOMIC DNA]</scope>
</reference>
<dbReference type="Proteomes" id="UP000034751">
    <property type="component" value="Unassembled WGS sequence"/>
</dbReference>
<evidence type="ECO:0000313" key="2">
    <source>
        <dbReference type="EMBL" id="KKT18519.1"/>
    </source>
</evidence>
<keyword evidence="1" id="KW-0812">Transmembrane</keyword>
<gene>
    <name evidence="2" type="ORF">UW02_C0029G0001</name>
</gene>
<proteinExistence type="predicted"/>
<accession>A0A0G1I5Q3</accession>
<protein>
    <submittedName>
        <fullName evidence="2">Uncharacterized protein</fullName>
    </submittedName>
</protein>
<keyword evidence="1" id="KW-1133">Transmembrane helix</keyword>
<sequence>MNRKAKRLLKIIIFVVIYVLSASLYTRVLTTNDTEARLVHELLAKKYYGEVVEV</sequence>
<dbReference type="AlphaFoldDB" id="A0A0G1I5Q3"/>
<comment type="caution">
    <text evidence="2">The sequence shown here is derived from an EMBL/GenBank/DDBJ whole genome shotgun (WGS) entry which is preliminary data.</text>
</comment>
<dbReference type="EMBL" id="LCGS01000029">
    <property type="protein sequence ID" value="KKT18519.1"/>
    <property type="molecule type" value="Genomic_DNA"/>
</dbReference>